<evidence type="ECO:0000313" key="2">
    <source>
        <dbReference type="Proteomes" id="UP001595752"/>
    </source>
</evidence>
<gene>
    <name evidence="1" type="ORF">ACFOU2_06970</name>
</gene>
<proteinExistence type="predicted"/>
<sequence>MAQLIKLQDYISRYEQDIYHYPTQYIRLKKKNWQSVKSAFETGRLLQDFGFQDAFSVEQLQASNKKPFMQKLKGILKREKQSERESERKESDEFPSSLHEDSFLYTFTTEPKTIEDLKILFLDHLFDFQLKWASSTLMEQSRLERRFHHDSTLKYFLQRFPDTYLVLYKPIFLVKKAPVEADVILISPTETWCISMLEGKEGSVFQYSKERFWDELVGKSQRKVLNPMIGLNRMEQIVRRLYESHGVDFPIHKVILSHNGFIDCPAPPYGVQIIDKRTYSPWFTQLRQLSSPLKHIQLKAAQALLANSQTTFLGNLEEEIEEGDDSKA</sequence>
<evidence type="ECO:0000313" key="1">
    <source>
        <dbReference type="EMBL" id="MFC3883276.1"/>
    </source>
</evidence>
<organism evidence="1 2">
    <name type="scientific">Bacillus songklensis</name>
    <dbReference type="NCBI Taxonomy" id="1069116"/>
    <lineage>
        <taxon>Bacteria</taxon>
        <taxon>Bacillati</taxon>
        <taxon>Bacillota</taxon>
        <taxon>Bacilli</taxon>
        <taxon>Bacillales</taxon>
        <taxon>Bacillaceae</taxon>
        <taxon>Bacillus</taxon>
    </lineage>
</organism>
<dbReference type="EMBL" id="JBHRZT010000020">
    <property type="protein sequence ID" value="MFC3883276.1"/>
    <property type="molecule type" value="Genomic_DNA"/>
</dbReference>
<reference evidence="2" key="1">
    <citation type="journal article" date="2019" name="Int. J. Syst. Evol. Microbiol.">
        <title>The Global Catalogue of Microorganisms (GCM) 10K type strain sequencing project: providing services to taxonomists for standard genome sequencing and annotation.</title>
        <authorList>
            <consortium name="The Broad Institute Genomics Platform"/>
            <consortium name="The Broad Institute Genome Sequencing Center for Infectious Disease"/>
            <person name="Wu L."/>
            <person name="Ma J."/>
        </authorList>
    </citation>
    <scope>NUCLEOTIDE SEQUENCE [LARGE SCALE GENOMIC DNA]</scope>
    <source>
        <strain evidence="2">CCUG 61889</strain>
    </source>
</reference>
<accession>A0ABV8B251</accession>
<dbReference type="InterPro" id="IPR012397">
    <property type="entry name" value="Pullulanase"/>
</dbReference>
<keyword evidence="2" id="KW-1185">Reference proteome</keyword>
<dbReference type="PIRSF" id="PIRSF012560">
    <property type="entry name" value="Pullulanase"/>
    <property type="match status" value="1"/>
</dbReference>
<comment type="caution">
    <text evidence="1">The sequence shown here is derived from an EMBL/GenBank/DDBJ whole genome shotgun (WGS) entry which is preliminary data.</text>
</comment>
<name>A0ABV8B251_9BACI</name>
<dbReference type="RefSeq" id="WP_377913502.1">
    <property type="nucleotide sequence ID" value="NZ_JBHRZT010000020.1"/>
</dbReference>
<protein>
    <submittedName>
        <fullName evidence="1">Nuclease-related domain-containing protein</fullName>
    </submittedName>
</protein>
<dbReference type="Proteomes" id="UP001595752">
    <property type="component" value="Unassembled WGS sequence"/>
</dbReference>